<dbReference type="Gene3D" id="3.30.830.10">
    <property type="entry name" value="Metalloenzyme, LuxS/M16 peptidase-like"/>
    <property type="match status" value="4"/>
</dbReference>
<dbReference type="RefSeq" id="WP_065611926.1">
    <property type="nucleotide sequence ID" value="NZ_CAWMPN010000024.1"/>
</dbReference>
<accession>A0A1B9NVU1</accession>
<dbReference type="GO" id="GO:0004222">
    <property type="term" value="F:metalloendopeptidase activity"/>
    <property type="evidence" value="ECO:0007669"/>
    <property type="project" value="InterPro"/>
</dbReference>
<evidence type="ECO:0000256" key="1">
    <source>
        <dbReference type="ARBA" id="ARBA00001947"/>
    </source>
</evidence>
<dbReference type="Pfam" id="PF05193">
    <property type="entry name" value="Peptidase_M16_C"/>
    <property type="match status" value="2"/>
</dbReference>
<evidence type="ECO:0000256" key="8">
    <source>
        <dbReference type="RuleBase" id="RU004447"/>
    </source>
</evidence>
<dbReference type="GO" id="GO:0046872">
    <property type="term" value="F:metal ion binding"/>
    <property type="evidence" value="ECO:0007669"/>
    <property type="project" value="UniProtKB-KW"/>
</dbReference>
<dbReference type="PANTHER" id="PTHR43690">
    <property type="entry name" value="NARDILYSIN"/>
    <property type="match status" value="1"/>
</dbReference>
<dbReference type="InterPro" id="IPR011249">
    <property type="entry name" value="Metalloenz_LuxS/M16"/>
</dbReference>
<dbReference type="InterPro" id="IPR050626">
    <property type="entry name" value="Peptidase_M16"/>
</dbReference>
<dbReference type="OrthoDB" id="9811314at2"/>
<dbReference type="InterPro" id="IPR007863">
    <property type="entry name" value="Peptidase_M16_C"/>
</dbReference>
<feature type="domain" description="Peptidase M16 C-terminal" evidence="10">
    <location>
        <begin position="668"/>
        <end position="848"/>
    </location>
</feature>
<proteinExistence type="inferred from homology"/>
<organism evidence="11 12">
    <name type="scientific">Aliivibrio logei</name>
    <name type="common">Vibrio logei</name>
    <dbReference type="NCBI Taxonomy" id="688"/>
    <lineage>
        <taxon>Bacteria</taxon>
        <taxon>Pseudomonadati</taxon>
        <taxon>Pseudomonadota</taxon>
        <taxon>Gammaproteobacteria</taxon>
        <taxon>Vibrionales</taxon>
        <taxon>Vibrionaceae</taxon>
        <taxon>Aliivibrio</taxon>
    </lineage>
</organism>
<dbReference type="AlphaFoldDB" id="A0A1B9NVU1"/>
<keyword evidence="6" id="KW-0862">Zinc</keyword>
<feature type="domain" description="Peptidase M16 N-terminal" evidence="9">
    <location>
        <begin position="48"/>
        <end position="161"/>
    </location>
</feature>
<comment type="caution">
    <text evidence="11">The sequence shown here is derived from an EMBL/GenBank/DDBJ whole genome shotgun (WGS) entry which is preliminary data.</text>
</comment>
<keyword evidence="3" id="KW-0645">Protease</keyword>
<reference evidence="11 12" key="1">
    <citation type="submission" date="2016-06" db="EMBL/GenBank/DDBJ databases">
        <authorList>
            <person name="Kjaerup R.B."/>
            <person name="Dalgaard T.S."/>
            <person name="Juul-Madsen H.R."/>
        </authorList>
    </citation>
    <scope>NUCLEOTIDE SEQUENCE [LARGE SCALE GENOMIC DNA]</scope>
    <source>
        <strain evidence="11 12">1S159</strain>
    </source>
</reference>
<dbReference type="STRING" id="688.A6E04_02425"/>
<evidence type="ECO:0000313" key="11">
    <source>
        <dbReference type="EMBL" id="OCH18702.1"/>
    </source>
</evidence>
<protein>
    <submittedName>
        <fullName evidence="11">Peptidase M16</fullName>
    </submittedName>
</protein>
<dbReference type="SUPFAM" id="SSF63411">
    <property type="entry name" value="LuxS/MPP-like metallohydrolase"/>
    <property type="match status" value="3"/>
</dbReference>
<dbReference type="InterPro" id="IPR011765">
    <property type="entry name" value="Pept_M16_N"/>
</dbReference>
<keyword evidence="4" id="KW-0479">Metal-binding</keyword>
<evidence type="ECO:0000256" key="4">
    <source>
        <dbReference type="ARBA" id="ARBA00022723"/>
    </source>
</evidence>
<gene>
    <name evidence="11" type="ORF">A6E04_02425</name>
</gene>
<sequence>MRTYWLPIAFSLFVTGCATHSVTPIKTDPNWVSEQLDNGLRYHIYPDTEKEVSVRLIIHSGSFQETQDQKGYAHFVEHMAFNGSEHFSQNDVISLFENAGLSFGADINAYTSYEETVYKLDLPNNSELNNALTWMRDIGDGIELSSKEVEKEKDVILGEFRYSRFEEKDTSTQFYEHMTNNSYDAYDPLGNKESVVSASSETLSEFYKKWYQPQLAEIVITGDVTLAQATELVKKHFTSWEKGTTAATTMEKEVLNTSDFIGYIAGGEAPSINMIIDRGNANVQSREKQHQLWLDYISQELIEQRMNAAFLDAAMPAQWIYSTEYFVSDRRYSISSVSFPTRYREQSETQFLEVLASLRDYGATANELEDIVKYYQYELDNMGKNRDDLNAVDHAENKSMNIVNQQPSQSILGYKESLEAFISMVDLTAINQHMHDFLSSSYQFGISLDASESIEATKLAIPELRSLYNKQGNKPLLNNITSAFPVPAMSGSILSETLISSERNLTSWTLDNGINVLYLRDVNSGNDISISLASKGGMAALTPNLLPAANIAIPVVSRSGLGDLTGSQLDAHLRRNDIELYPYINFTHHGLEVLTNREGVAESFAVLSALMSEIKVDGEQLKAVKQEFNQNRTAYLKTPLGKFTQAINHNTYVVTSSHRLLEGDGVVDVTDEQIKQVHQLLFQQNRNYQLVIVADLKPTELKPLLRQYVASIQFVNSEPVDYAAGYKEPFKPSFTMAVNTENNSHYIAHFIANKADEKQSAKSLFMEDMLQRIVSKRLMSYVREELSLDYAPYTEIINSDGELRSNWIVGAQVAPKNAELIESAIDKVITDLLKGVSEEETRSAAKQLVVDLSPMKNNSSQQAWLFTRYTIHGYGIDALLNIQKTADSINSQEMTALIQSTFGEGVRKSTYLATPTIR</sequence>
<feature type="domain" description="Peptidase M16 C-terminal" evidence="10">
    <location>
        <begin position="199"/>
        <end position="373"/>
    </location>
</feature>
<dbReference type="Proteomes" id="UP000093523">
    <property type="component" value="Unassembled WGS sequence"/>
</dbReference>
<evidence type="ECO:0000256" key="2">
    <source>
        <dbReference type="ARBA" id="ARBA00007261"/>
    </source>
</evidence>
<evidence type="ECO:0000313" key="12">
    <source>
        <dbReference type="Proteomes" id="UP000093523"/>
    </source>
</evidence>
<evidence type="ECO:0000256" key="5">
    <source>
        <dbReference type="ARBA" id="ARBA00022801"/>
    </source>
</evidence>
<evidence type="ECO:0000256" key="6">
    <source>
        <dbReference type="ARBA" id="ARBA00022833"/>
    </source>
</evidence>
<dbReference type="GO" id="GO:0006508">
    <property type="term" value="P:proteolysis"/>
    <property type="evidence" value="ECO:0007669"/>
    <property type="project" value="UniProtKB-KW"/>
</dbReference>
<evidence type="ECO:0000259" key="10">
    <source>
        <dbReference type="Pfam" id="PF05193"/>
    </source>
</evidence>
<dbReference type="PROSITE" id="PS00143">
    <property type="entry name" value="INSULINASE"/>
    <property type="match status" value="1"/>
</dbReference>
<name>A0A1B9NVU1_ALILO</name>
<keyword evidence="7" id="KW-0482">Metalloprotease</keyword>
<dbReference type="InterPro" id="IPR001431">
    <property type="entry name" value="Pept_M16_Zn_BS"/>
</dbReference>
<dbReference type="PROSITE" id="PS51257">
    <property type="entry name" value="PROKAR_LIPOPROTEIN"/>
    <property type="match status" value="1"/>
</dbReference>
<dbReference type="EMBL" id="MAJU01000024">
    <property type="protein sequence ID" value="OCH18702.1"/>
    <property type="molecule type" value="Genomic_DNA"/>
</dbReference>
<evidence type="ECO:0000256" key="7">
    <source>
        <dbReference type="ARBA" id="ARBA00023049"/>
    </source>
</evidence>
<dbReference type="Pfam" id="PF00675">
    <property type="entry name" value="Peptidase_M16"/>
    <property type="match status" value="1"/>
</dbReference>
<evidence type="ECO:0000256" key="3">
    <source>
        <dbReference type="ARBA" id="ARBA00022670"/>
    </source>
</evidence>
<comment type="cofactor">
    <cofactor evidence="1">
        <name>Zn(2+)</name>
        <dbReference type="ChEBI" id="CHEBI:29105"/>
    </cofactor>
</comment>
<evidence type="ECO:0000259" key="9">
    <source>
        <dbReference type="Pfam" id="PF00675"/>
    </source>
</evidence>
<keyword evidence="5" id="KW-0378">Hydrolase</keyword>
<dbReference type="PANTHER" id="PTHR43690:SF17">
    <property type="entry name" value="PROTEIN YHJJ"/>
    <property type="match status" value="1"/>
</dbReference>
<comment type="similarity">
    <text evidence="2 8">Belongs to the peptidase M16 family.</text>
</comment>